<proteinExistence type="predicted"/>
<dbReference type="OrthoDB" id="48988at2759"/>
<accession>A0A7J6UX02</accession>
<keyword evidence="2" id="KW-1185">Reference proteome</keyword>
<name>A0A7J6UX02_THATH</name>
<dbReference type="PANTHER" id="PTHR43147:SF2">
    <property type="entry name" value="NADP-DEPENDENT OXIDOREDUCTASE DOMAIN-CONTAINING PROTEIN"/>
    <property type="match status" value="1"/>
</dbReference>
<organism evidence="1 2">
    <name type="scientific">Thalictrum thalictroides</name>
    <name type="common">Rue-anemone</name>
    <name type="synonym">Anemone thalictroides</name>
    <dbReference type="NCBI Taxonomy" id="46969"/>
    <lineage>
        <taxon>Eukaryota</taxon>
        <taxon>Viridiplantae</taxon>
        <taxon>Streptophyta</taxon>
        <taxon>Embryophyta</taxon>
        <taxon>Tracheophyta</taxon>
        <taxon>Spermatophyta</taxon>
        <taxon>Magnoliopsida</taxon>
        <taxon>Ranunculales</taxon>
        <taxon>Ranunculaceae</taxon>
        <taxon>Thalictroideae</taxon>
        <taxon>Thalictrum</taxon>
    </lineage>
</organism>
<dbReference type="PANTHER" id="PTHR43147">
    <property type="entry name" value="PROTEIN TAS"/>
    <property type="match status" value="1"/>
</dbReference>
<dbReference type="Proteomes" id="UP000554482">
    <property type="component" value="Unassembled WGS sequence"/>
</dbReference>
<gene>
    <name evidence="1" type="ORF">FRX31_033287</name>
</gene>
<sequence>MPKVVGQLNQPKVSEVGDMPKIVAPLDQANVAQQGDSRFITYSEVNDGDRSRMLLNSLKVQHSIIHMRPQQKMAELCQHKGVKLITYGTKYKRMVDAWGGWSLFQALLKTLNQIATKYGIQNLFICWLLTVALHLRSCWKPKIGYYQLVARALKSIWFYELKLEI</sequence>
<reference evidence="1 2" key="1">
    <citation type="submission" date="2020-06" db="EMBL/GenBank/DDBJ databases">
        <title>Transcriptomic and genomic resources for Thalictrum thalictroides and T. hernandezii: Facilitating candidate gene discovery in an emerging model plant lineage.</title>
        <authorList>
            <person name="Arias T."/>
            <person name="Riano-Pachon D.M."/>
            <person name="Di Stilio V.S."/>
        </authorList>
    </citation>
    <scope>NUCLEOTIDE SEQUENCE [LARGE SCALE GENOMIC DNA]</scope>
    <source>
        <strain evidence="2">cv. WT478/WT964</strain>
        <tissue evidence="1">Leaves</tissue>
    </source>
</reference>
<dbReference type="AlphaFoldDB" id="A0A7J6UX02"/>
<comment type="caution">
    <text evidence="1">The sequence shown here is derived from an EMBL/GenBank/DDBJ whole genome shotgun (WGS) entry which is preliminary data.</text>
</comment>
<evidence type="ECO:0000313" key="1">
    <source>
        <dbReference type="EMBL" id="KAF5177127.1"/>
    </source>
</evidence>
<evidence type="ECO:0000313" key="2">
    <source>
        <dbReference type="Proteomes" id="UP000554482"/>
    </source>
</evidence>
<protein>
    <submittedName>
        <fullName evidence="1">Uncharacterized protein</fullName>
    </submittedName>
</protein>
<dbReference type="EMBL" id="JABWDY010041794">
    <property type="protein sequence ID" value="KAF5177127.1"/>
    <property type="molecule type" value="Genomic_DNA"/>
</dbReference>